<dbReference type="CDD" id="cd06553">
    <property type="entry name" value="ASCH_Ef3133_like"/>
    <property type="match status" value="1"/>
</dbReference>
<dbReference type="Gene3D" id="3.10.400.10">
    <property type="entry name" value="Sulfate adenylyltransferase"/>
    <property type="match status" value="1"/>
</dbReference>
<dbReference type="InterPro" id="IPR009326">
    <property type="entry name" value="DUF984"/>
</dbReference>
<gene>
    <name evidence="2" type="ORF">XPG1_1735</name>
</gene>
<dbReference type="InterPro" id="IPR015947">
    <property type="entry name" value="PUA-like_sf"/>
</dbReference>
<evidence type="ECO:0000313" key="3">
    <source>
        <dbReference type="Proteomes" id="UP000032735"/>
    </source>
</evidence>
<dbReference type="PANTHER" id="PTHR39203:SF1">
    <property type="entry name" value="CYTOPLASMIC PROTEIN"/>
    <property type="match status" value="1"/>
</dbReference>
<keyword evidence="3" id="KW-1185">Reference proteome</keyword>
<reference evidence="2 3" key="1">
    <citation type="submission" date="2013-07" db="EMBL/GenBank/DDBJ databases">
        <authorList>
            <person name="Genoscope - CEA"/>
        </authorList>
    </citation>
    <scope>NUCLEOTIDE SEQUENCE [LARGE SCALE GENOMIC DNA]</scope>
    <source>
        <strain evidence="2 3">G6</strain>
    </source>
</reference>
<dbReference type="SMART" id="SM01022">
    <property type="entry name" value="ASCH"/>
    <property type="match status" value="1"/>
</dbReference>
<proteinExistence type="predicted"/>
<name>A0A068R5J2_9GAMM</name>
<sequence>MSVFLWTCVAIWPTFNAKTAILNRLFNTVGVFYTRFSKIRLRGMRISSTINLTNNNMKTNEMMELISHKYSKAGRWMFGDSPIMHDELAQLVANGIKTATTCSFYAYDSHESEDGKILVGNHYIVFNSQNQPVCVVRVTHLHLMRFSEMTEELAWKEGEGDRSLLYWQLEHQRFFQKVGDFFPEMEIVVIEFKMIESL</sequence>
<evidence type="ECO:0000259" key="1">
    <source>
        <dbReference type="SMART" id="SM01022"/>
    </source>
</evidence>
<dbReference type="Proteomes" id="UP000032735">
    <property type="component" value="Chromosome"/>
</dbReference>
<dbReference type="STRING" id="1354304.XPG1_1735"/>
<dbReference type="HOGENOM" id="CLU_102450_2_0_6"/>
<dbReference type="InterPro" id="IPR007374">
    <property type="entry name" value="ASCH_domain"/>
</dbReference>
<dbReference type="KEGG" id="xpo:XPG1_1735"/>
<dbReference type="SUPFAM" id="SSF88697">
    <property type="entry name" value="PUA domain-like"/>
    <property type="match status" value="1"/>
</dbReference>
<feature type="domain" description="ASCH" evidence="1">
    <location>
        <begin position="76"/>
        <end position="196"/>
    </location>
</feature>
<organism evidence="2 3">
    <name type="scientific">Xenorhabdus poinarii G6</name>
    <dbReference type="NCBI Taxonomy" id="1354304"/>
    <lineage>
        <taxon>Bacteria</taxon>
        <taxon>Pseudomonadati</taxon>
        <taxon>Pseudomonadota</taxon>
        <taxon>Gammaproteobacteria</taxon>
        <taxon>Enterobacterales</taxon>
        <taxon>Morganellaceae</taxon>
        <taxon>Xenorhabdus</taxon>
    </lineage>
</organism>
<accession>A0A068R5J2</accession>
<dbReference type="Pfam" id="PF04266">
    <property type="entry name" value="ASCH"/>
    <property type="match status" value="1"/>
</dbReference>
<dbReference type="EMBL" id="FO704551">
    <property type="protein sequence ID" value="CDG21390.1"/>
    <property type="molecule type" value="Genomic_DNA"/>
</dbReference>
<evidence type="ECO:0000313" key="2">
    <source>
        <dbReference type="EMBL" id="CDG21390.1"/>
    </source>
</evidence>
<dbReference type="AlphaFoldDB" id="A0A068R5J2"/>
<protein>
    <recommendedName>
        <fullName evidence="1">ASCH domain-containing protein</fullName>
    </recommendedName>
</protein>
<dbReference type="PANTHER" id="PTHR39203">
    <property type="entry name" value="CYTOPLASMIC PROTEIN-RELATED"/>
    <property type="match status" value="1"/>
</dbReference>